<name>A0ABT3P4V1_9ALTE</name>
<reference evidence="2" key="1">
    <citation type="submission" date="2022-11" db="EMBL/GenBank/DDBJ databases">
        <title>Alteromonas sp. nov., isolated from sea water of the Qingdao.</title>
        <authorList>
            <person name="Wang Q."/>
        </authorList>
    </citation>
    <scope>NUCLEOTIDE SEQUENCE</scope>
    <source>
        <strain evidence="2">ASW11-7</strain>
    </source>
</reference>
<dbReference type="Proteomes" id="UP001142810">
    <property type="component" value="Unassembled WGS sequence"/>
</dbReference>
<sequence length="58" mass="6227">MLKAYAVALAITTSAPVASNDEGLQNAPINMKEVATETQAHKNTTKLRTTTKPGDTRR</sequence>
<organism evidence="2 3">
    <name type="scientific">Alteromonas aquimaris</name>
    <dbReference type="NCBI Taxonomy" id="2998417"/>
    <lineage>
        <taxon>Bacteria</taxon>
        <taxon>Pseudomonadati</taxon>
        <taxon>Pseudomonadota</taxon>
        <taxon>Gammaproteobacteria</taxon>
        <taxon>Alteromonadales</taxon>
        <taxon>Alteromonadaceae</taxon>
        <taxon>Alteromonas/Salinimonas group</taxon>
        <taxon>Alteromonas</taxon>
    </lineage>
</organism>
<proteinExistence type="predicted"/>
<feature type="region of interest" description="Disordered" evidence="1">
    <location>
        <begin position="36"/>
        <end position="58"/>
    </location>
</feature>
<dbReference type="EMBL" id="JAPFRD010000005">
    <property type="protein sequence ID" value="MCW8107787.1"/>
    <property type="molecule type" value="Genomic_DNA"/>
</dbReference>
<comment type="caution">
    <text evidence="2">The sequence shown here is derived from an EMBL/GenBank/DDBJ whole genome shotgun (WGS) entry which is preliminary data.</text>
</comment>
<gene>
    <name evidence="2" type="ORF">OPS25_04650</name>
</gene>
<protein>
    <submittedName>
        <fullName evidence="2">Uncharacterized protein</fullName>
    </submittedName>
</protein>
<dbReference type="RefSeq" id="WP_265616481.1">
    <property type="nucleotide sequence ID" value="NZ_JAPFRD010000005.1"/>
</dbReference>
<keyword evidence="3" id="KW-1185">Reference proteome</keyword>
<accession>A0ABT3P4V1</accession>
<evidence type="ECO:0000313" key="2">
    <source>
        <dbReference type="EMBL" id="MCW8107787.1"/>
    </source>
</evidence>
<evidence type="ECO:0000256" key="1">
    <source>
        <dbReference type="SAM" id="MobiDB-lite"/>
    </source>
</evidence>
<evidence type="ECO:0000313" key="3">
    <source>
        <dbReference type="Proteomes" id="UP001142810"/>
    </source>
</evidence>